<dbReference type="SUPFAM" id="SSF55347">
    <property type="entry name" value="Glyceraldehyde-3-phosphate dehydrogenase-like, C-terminal domain"/>
    <property type="match status" value="1"/>
</dbReference>
<proteinExistence type="predicted"/>
<dbReference type="InterPro" id="IPR004104">
    <property type="entry name" value="Gfo/Idh/MocA-like_OxRdtase_C"/>
</dbReference>
<dbReference type="Pfam" id="PF02894">
    <property type="entry name" value="GFO_IDH_MocA_C"/>
    <property type="match status" value="1"/>
</dbReference>
<feature type="domain" description="Gfo/Idh/MocA-like oxidoreductase C-terminal" evidence="2">
    <location>
        <begin position="134"/>
        <end position="347"/>
    </location>
</feature>
<dbReference type="InterPro" id="IPR000683">
    <property type="entry name" value="Gfo/Idh/MocA-like_OxRdtase_N"/>
</dbReference>
<feature type="domain" description="Gfo/Idh/MocA-like oxidoreductase N-terminal" evidence="1">
    <location>
        <begin position="4"/>
        <end position="122"/>
    </location>
</feature>
<dbReference type="AlphaFoldDB" id="A0A8H7N8U8"/>
<evidence type="ECO:0000259" key="1">
    <source>
        <dbReference type="Pfam" id="PF01408"/>
    </source>
</evidence>
<dbReference type="InterPro" id="IPR036291">
    <property type="entry name" value="NAD(P)-bd_dom_sf"/>
</dbReference>
<protein>
    <recommendedName>
        <fullName evidence="5">Gfo/Idh/MocA-like oxidoreductase N-terminal domain-containing protein</fullName>
    </recommendedName>
</protein>
<evidence type="ECO:0000313" key="3">
    <source>
        <dbReference type="EMBL" id="KAF9751220.1"/>
    </source>
</evidence>
<evidence type="ECO:0000259" key="2">
    <source>
        <dbReference type="Pfam" id="PF02894"/>
    </source>
</evidence>
<name>A0A8H7N8U8_BIOOC</name>
<sequence length="352" mass="38033">MTPITIAVIGAGLIGPRHARTASALEATKLVAIVDPAPPGRLLASELGIPHCKSIADLVASPNKPEATIVCTPNHTHVAVAKELSAAGIHVLLEKPVSTDIGSGQELIEHLKANPVKVLVGHHRRFNPYIVSAKQVLSSGSLGDIIAISGLWATLKPLDYFDAPTEWRRHKTGGVVLINLIHEVDLLHHLIGPITKIHAEKTISQRGFEAEEGAALTLRFKSGVVGTFIISDNVCSPYNFESGTGENPLIPKTGQDTYRIFGSKATLSVPDLTLWSYKGEKLSWHSEMESQKTPVIRGIPFELQLDHFSKVIRGEEEPSCTVRTGLAALIVCDAVKKALETNTTIEIDDYEL</sequence>
<comment type="caution">
    <text evidence="3">The sequence shown here is derived from an EMBL/GenBank/DDBJ whole genome shotgun (WGS) entry which is preliminary data.</text>
</comment>
<dbReference type="PANTHER" id="PTHR43377:SF1">
    <property type="entry name" value="BILIVERDIN REDUCTASE A"/>
    <property type="match status" value="1"/>
</dbReference>
<gene>
    <name evidence="3" type="ORF">IM811_015440</name>
</gene>
<dbReference type="EMBL" id="JADCTT010000006">
    <property type="protein sequence ID" value="KAF9751220.1"/>
    <property type="molecule type" value="Genomic_DNA"/>
</dbReference>
<organism evidence="3 4">
    <name type="scientific">Bionectria ochroleuca</name>
    <name type="common">Gliocladium roseum</name>
    <dbReference type="NCBI Taxonomy" id="29856"/>
    <lineage>
        <taxon>Eukaryota</taxon>
        <taxon>Fungi</taxon>
        <taxon>Dikarya</taxon>
        <taxon>Ascomycota</taxon>
        <taxon>Pezizomycotina</taxon>
        <taxon>Sordariomycetes</taxon>
        <taxon>Hypocreomycetidae</taxon>
        <taxon>Hypocreales</taxon>
        <taxon>Bionectriaceae</taxon>
        <taxon>Clonostachys</taxon>
    </lineage>
</organism>
<evidence type="ECO:0000313" key="4">
    <source>
        <dbReference type="Proteomes" id="UP000616885"/>
    </source>
</evidence>
<dbReference type="Pfam" id="PF01408">
    <property type="entry name" value="GFO_IDH_MocA"/>
    <property type="match status" value="1"/>
</dbReference>
<dbReference type="Proteomes" id="UP000616885">
    <property type="component" value="Unassembled WGS sequence"/>
</dbReference>
<dbReference type="Gene3D" id="3.40.50.720">
    <property type="entry name" value="NAD(P)-binding Rossmann-like Domain"/>
    <property type="match status" value="1"/>
</dbReference>
<dbReference type="InterPro" id="IPR051450">
    <property type="entry name" value="Gfo/Idh/MocA_Oxidoreductases"/>
</dbReference>
<dbReference type="PANTHER" id="PTHR43377">
    <property type="entry name" value="BILIVERDIN REDUCTASE A"/>
    <property type="match status" value="1"/>
</dbReference>
<accession>A0A8H7N8U8</accession>
<dbReference type="Gene3D" id="3.30.360.10">
    <property type="entry name" value="Dihydrodipicolinate Reductase, domain 2"/>
    <property type="match status" value="1"/>
</dbReference>
<evidence type="ECO:0008006" key="5">
    <source>
        <dbReference type="Google" id="ProtNLM"/>
    </source>
</evidence>
<reference evidence="3" key="1">
    <citation type="submission" date="2020-10" db="EMBL/GenBank/DDBJ databases">
        <title>High-Quality Genome Resource of Clonostachys rosea strain S41 by Oxford Nanopore Long-Read Sequencing.</title>
        <authorList>
            <person name="Wang H."/>
        </authorList>
    </citation>
    <scope>NUCLEOTIDE SEQUENCE</scope>
    <source>
        <strain evidence="3">S41</strain>
    </source>
</reference>
<dbReference type="SUPFAM" id="SSF51735">
    <property type="entry name" value="NAD(P)-binding Rossmann-fold domains"/>
    <property type="match status" value="1"/>
</dbReference>
<dbReference type="GO" id="GO:0000166">
    <property type="term" value="F:nucleotide binding"/>
    <property type="evidence" value="ECO:0007669"/>
    <property type="project" value="InterPro"/>
</dbReference>